<dbReference type="Proteomes" id="UP000887577">
    <property type="component" value="Unplaced"/>
</dbReference>
<dbReference type="AlphaFoldDB" id="A0A914Y6E0"/>
<evidence type="ECO:0000256" key="4">
    <source>
        <dbReference type="PROSITE-ProRule" id="PRU00134"/>
    </source>
</evidence>
<dbReference type="Gene3D" id="6.10.140.2220">
    <property type="match status" value="1"/>
</dbReference>
<evidence type="ECO:0000259" key="5">
    <source>
        <dbReference type="PROSITE" id="PS50865"/>
    </source>
</evidence>
<proteinExistence type="predicted"/>
<accession>A0A914Y6E0</accession>
<dbReference type="PROSITE" id="PS50865">
    <property type="entry name" value="ZF_MYND_2"/>
    <property type="match status" value="1"/>
</dbReference>
<dbReference type="InterPro" id="IPR002893">
    <property type="entry name" value="Znf_MYND"/>
</dbReference>
<sequence>MVIKPSQIPLPPNWSSSSNKITFKDMDPTKDKVYNGCILEVRILDWAYLSASIHTIIEDENGDIRRFALFNWPLSGEQNADMIKIIKTFCPNVKMLIVNPYHCMIDRGQNIIRVEGPDFIKFDTSKIDKLCHVCGKEAKIRPCSVCKMAFYCSKDCQKIDWREFNHKSICKHLKNFMQI</sequence>
<dbReference type="WBParaSite" id="PSU_v2.g1576.t1">
    <property type="protein sequence ID" value="PSU_v2.g1576.t1"/>
    <property type="gene ID" value="PSU_v2.g1576"/>
</dbReference>
<dbReference type="PROSITE" id="PS01360">
    <property type="entry name" value="ZF_MYND_1"/>
    <property type="match status" value="1"/>
</dbReference>
<evidence type="ECO:0000256" key="1">
    <source>
        <dbReference type="ARBA" id="ARBA00022723"/>
    </source>
</evidence>
<reference evidence="7" key="1">
    <citation type="submission" date="2022-11" db="UniProtKB">
        <authorList>
            <consortium name="WormBaseParasite"/>
        </authorList>
    </citation>
    <scope>IDENTIFICATION</scope>
</reference>
<dbReference type="GO" id="GO:0008270">
    <property type="term" value="F:zinc ion binding"/>
    <property type="evidence" value="ECO:0007669"/>
    <property type="project" value="UniProtKB-KW"/>
</dbReference>
<name>A0A914Y6E0_9BILA</name>
<dbReference type="SUPFAM" id="SSF144232">
    <property type="entry name" value="HIT/MYND zinc finger-like"/>
    <property type="match status" value="1"/>
</dbReference>
<keyword evidence="6" id="KW-1185">Reference proteome</keyword>
<evidence type="ECO:0000313" key="7">
    <source>
        <dbReference type="WBParaSite" id="PSU_v2.g1576.t1"/>
    </source>
</evidence>
<feature type="domain" description="MYND-type" evidence="5">
    <location>
        <begin position="131"/>
        <end position="170"/>
    </location>
</feature>
<evidence type="ECO:0000313" key="6">
    <source>
        <dbReference type="Proteomes" id="UP000887577"/>
    </source>
</evidence>
<dbReference type="Pfam" id="PF01753">
    <property type="entry name" value="zf-MYND"/>
    <property type="match status" value="1"/>
</dbReference>
<evidence type="ECO:0000256" key="3">
    <source>
        <dbReference type="ARBA" id="ARBA00022833"/>
    </source>
</evidence>
<organism evidence="6 7">
    <name type="scientific">Panagrolaimus superbus</name>
    <dbReference type="NCBI Taxonomy" id="310955"/>
    <lineage>
        <taxon>Eukaryota</taxon>
        <taxon>Metazoa</taxon>
        <taxon>Ecdysozoa</taxon>
        <taxon>Nematoda</taxon>
        <taxon>Chromadorea</taxon>
        <taxon>Rhabditida</taxon>
        <taxon>Tylenchina</taxon>
        <taxon>Panagrolaimomorpha</taxon>
        <taxon>Panagrolaimoidea</taxon>
        <taxon>Panagrolaimidae</taxon>
        <taxon>Panagrolaimus</taxon>
    </lineage>
</organism>
<keyword evidence="3" id="KW-0862">Zinc</keyword>
<keyword evidence="2 4" id="KW-0863">Zinc-finger</keyword>
<evidence type="ECO:0000256" key="2">
    <source>
        <dbReference type="ARBA" id="ARBA00022771"/>
    </source>
</evidence>
<keyword evidence="1" id="KW-0479">Metal-binding</keyword>
<protein>
    <submittedName>
        <fullName evidence="7">MYND-type domain-containing protein</fullName>
    </submittedName>
</protein>